<evidence type="ECO:0000313" key="2">
    <source>
        <dbReference type="Proteomes" id="UP000004291"/>
    </source>
</evidence>
<dbReference type="STRING" id="411684.HPDFL43_14842"/>
<accession>A9D2W1</accession>
<gene>
    <name evidence="1" type="ORF">HPDFL43_14842</name>
</gene>
<dbReference type="Proteomes" id="UP000004291">
    <property type="component" value="Chromosome"/>
</dbReference>
<dbReference type="eggNOG" id="COG0640">
    <property type="taxonomic scope" value="Bacteria"/>
</dbReference>
<dbReference type="AlphaFoldDB" id="A9D2W1"/>
<protein>
    <submittedName>
        <fullName evidence="1">Uncharacterized protein</fullName>
    </submittedName>
</protein>
<dbReference type="RefSeq" id="WP_007198727.1">
    <property type="nucleotide sequence ID" value="NZ_CM002917.1"/>
</dbReference>
<dbReference type="EMBL" id="ABIA03000004">
    <property type="protein sequence ID" value="EDQ34284.1"/>
    <property type="molecule type" value="Genomic_DNA"/>
</dbReference>
<name>A9D2W1_HOEPD</name>
<dbReference type="HOGENOM" id="CLU_176097_0_0_5"/>
<comment type="caution">
    <text evidence="1">The sequence shown here is derived from an EMBL/GenBank/DDBJ whole genome shotgun (WGS) entry which is preliminary data.</text>
</comment>
<reference evidence="1 2" key="2">
    <citation type="submission" date="2012-06" db="EMBL/GenBank/DDBJ databases">
        <authorList>
            <person name="Fiebig A."/>
        </authorList>
    </citation>
    <scope>NUCLEOTIDE SEQUENCE [LARGE SCALE GENOMIC DNA]</scope>
    <source>
        <strain evidence="1 2">DFL-43</strain>
    </source>
</reference>
<reference evidence="1 2" key="1">
    <citation type="submission" date="2007-10" db="EMBL/GenBank/DDBJ databases">
        <authorList>
            <person name="Wagner-Dobler I."/>
            <person name="Ferriera S."/>
            <person name="Johnson J."/>
            <person name="Kravitz S."/>
            <person name="Beeson K."/>
            <person name="Sutton G."/>
            <person name="Rogers Y.-H."/>
            <person name="Friedman R."/>
            <person name="Frazier M."/>
            <person name="Venter J.C."/>
        </authorList>
    </citation>
    <scope>NUCLEOTIDE SEQUENCE [LARGE SCALE GENOMIC DNA]</scope>
    <source>
        <strain evidence="1 2">DFL-43</strain>
    </source>
</reference>
<sequence>MGYEEHLAEDARLVILRELTAQTDGRLNDTILTSVLDSFGYRRSREWVRTQMAKLQELGAVTIVEAGTVRIASITRAGIDHVERRSVIDGVARPSPEA</sequence>
<evidence type="ECO:0000313" key="1">
    <source>
        <dbReference type="EMBL" id="EDQ34284.1"/>
    </source>
</evidence>
<dbReference type="OrthoDB" id="7858662at2"/>
<organism evidence="1 2">
    <name type="scientific">Hoeflea phototrophica (strain DSM 17068 / NCIMB 14078 / DFL-43)</name>
    <dbReference type="NCBI Taxonomy" id="411684"/>
    <lineage>
        <taxon>Bacteria</taxon>
        <taxon>Pseudomonadati</taxon>
        <taxon>Pseudomonadota</taxon>
        <taxon>Alphaproteobacteria</taxon>
        <taxon>Hyphomicrobiales</taxon>
        <taxon>Rhizobiaceae</taxon>
        <taxon>Hoeflea</taxon>
    </lineage>
</organism>
<keyword evidence="2" id="KW-1185">Reference proteome</keyword>
<proteinExistence type="predicted"/>